<proteinExistence type="inferred from homology"/>
<dbReference type="InterPro" id="IPR000120">
    <property type="entry name" value="Amidase"/>
</dbReference>
<name>A0A9X9XDS7_9PROT</name>
<dbReference type="Pfam" id="PF01425">
    <property type="entry name" value="Amidase"/>
    <property type="match status" value="1"/>
</dbReference>
<evidence type="ECO:0000313" key="4">
    <source>
        <dbReference type="Proteomes" id="UP001138709"/>
    </source>
</evidence>
<protein>
    <submittedName>
        <fullName evidence="3">Amidase family protein</fullName>
    </submittedName>
</protein>
<evidence type="ECO:0000313" key="3">
    <source>
        <dbReference type="EMBL" id="MBR0681863.1"/>
    </source>
</evidence>
<accession>A0A9X9XDS7</accession>
<dbReference type="Proteomes" id="UP001138709">
    <property type="component" value="Unassembled WGS sequence"/>
</dbReference>
<reference evidence="3" key="2">
    <citation type="journal article" date="2021" name="Syst. Appl. Microbiol.">
        <title>Roseomonas hellenica sp. nov., isolated from roots of wild-growing Alkanna tinctoria.</title>
        <authorList>
            <person name="Rat A."/>
            <person name="Naranjo H.D."/>
            <person name="Lebbe L."/>
            <person name="Cnockaert M."/>
            <person name="Krigas N."/>
            <person name="Grigoriadou K."/>
            <person name="Maloupa E."/>
            <person name="Willems A."/>
        </authorList>
    </citation>
    <scope>NUCLEOTIDE SEQUENCE</scope>
    <source>
        <strain evidence="3">LMG 31228</strain>
    </source>
</reference>
<comment type="similarity">
    <text evidence="1">Belongs to the amidase family.</text>
</comment>
<dbReference type="InterPro" id="IPR023631">
    <property type="entry name" value="Amidase_dom"/>
</dbReference>
<evidence type="ECO:0000256" key="1">
    <source>
        <dbReference type="ARBA" id="ARBA00009199"/>
    </source>
</evidence>
<comment type="caution">
    <text evidence="3">The sequence shown here is derived from an EMBL/GenBank/DDBJ whole genome shotgun (WGS) entry which is preliminary data.</text>
</comment>
<dbReference type="SUPFAM" id="SSF75304">
    <property type="entry name" value="Amidase signature (AS) enzymes"/>
    <property type="match status" value="1"/>
</dbReference>
<dbReference type="PROSITE" id="PS00571">
    <property type="entry name" value="AMIDASES"/>
    <property type="match status" value="1"/>
</dbReference>
<feature type="domain" description="Amidase" evidence="2">
    <location>
        <begin position="26"/>
        <end position="451"/>
    </location>
</feature>
<keyword evidence="4" id="KW-1185">Reference proteome</keyword>
<sequence>MPSDLWRWDATDLARAIRLRAVSAREAVRSVLDRCAAVNPALNAVVLVLADQALAAADAADAALARGEEVGPLHGVPVTTKINVDQEGLPTSNGCVPWKDLIAPADSAVVANLRRAGAIIIGRTNTPALSMRWFTENALHGRTLNPWSAAHTPGGSSGGASAAVAAGIGPIAHGNDLGGSVRYPAYACGIAGLRPSFGRIPAFNPTMAQERPITGQMMSTQGPLARRIRDLRLALGPMAAGDARDPWWMPAPLQGPPPARPIRVALACDPAGTGVHPAVADAVRQAGRILEAAGYVVEEVSPPGFADCARDWDALSHGEAGIFMKENFEKYGDEGAQATYRYMMAHTPAHGLEGFLRTLARRTTHQRAWAAFLAERPLVLCPTSGALPFPQGLDVAGQQGFDGVYRAQQVLLATPLLGLPSVSVPTGTATEDGVELPVGVQIIAPRWREDLALDAAEVIEAACAMPTPIDPRG</sequence>
<dbReference type="EMBL" id="JAAEDL010000014">
    <property type="protein sequence ID" value="MBR0681863.1"/>
    <property type="molecule type" value="Genomic_DNA"/>
</dbReference>
<dbReference type="PANTHER" id="PTHR11895">
    <property type="entry name" value="TRANSAMIDASE"/>
    <property type="match status" value="1"/>
</dbReference>
<evidence type="ECO:0000259" key="2">
    <source>
        <dbReference type="Pfam" id="PF01425"/>
    </source>
</evidence>
<dbReference type="InterPro" id="IPR020556">
    <property type="entry name" value="Amidase_CS"/>
</dbReference>
<reference evidence="3" key="1">
    <citation type="submission" date="2020-01" db="EMBL/GenBank/DDBJ databases">
        <authorList>
            <person name="Rat A."/>
        </authorList>
    </citation>
    <scope>NUCLEOTIDE SEQUENCE</scope>
    <source>
        <strain evidence="3">LMG 31228</strain>
    </source>
</reference>
<gene>
    <name evidence="3" type="ORF">GXW74_15320</name>
</gene>
<dbReference type="Gene3D" id="3.90.1300.10">
    <property type="entry name" value="Amidase signature (AS) domain"/>
    <property type="match status" value="1"/>
</dbReference>
<dbReference type="AlphaFoldDB" id="A0A9X9XDS7"/>
<organism evidence="3 4">
    <name type="scientific">Neoroseomonas eburnea</name>
    <dbReference type="NCBI Taxonomy" id="1346889"/>
    <lineage>
        <taxon>Bacteria</taxon>
        <taxon>Pseudomonadati</taxon>
        <taxon>Pseudomonadota</taxon>
        <taxon>Alphaproteobacteria</taxon>
        <taxon>Acetobacterales</taxon>
        <taxon>Acetobacteraceae</taxon>
        <taxon>Neoroseomonas</taxon>
    </lineage>
</organism>
<dbReference type="NCBIfam" id="NF005687">
    <property type="entry name" value="PRK07487.1"/>
    <property type="match status" value="1"/>
</dbReference>
<dbReference type="GO" id="GO:0003824">
    <property type="term" value="F:catalytic activity"/>
    <property type="evidence" value="ECO:0007669"/>
    <property type="project" value="InterPro"/>
</dbReference>
<dbReference type="InterPro" id="IPR036928">
    <property type="entry name" value="AS_sf"/>
</dbReference>
<dbReference type="PANTHER" id="PTHR11895:SF7">
    <property type="entry name" value="GLUTAMYL-TRNA(GLN) AMIDOTRANSFERASE SUBUNIT A, MITOCHONDRIAL"/>
    <property type="match status" value="1"/>
</dbReference>